<dbReference type="AlphaFoldDB" id="A0A0B8T9Q8"/>
<reference evidence="1 2" key="2">
    <citation type="journal article" date="2015" name="PLoS ONE">
        <title>Whole-Genome Optical Mapping and Finished Genome Sequence of Sphingobacterium deserti sp. nov., a New Species Isolated from the Western Desert of China.</title>
        <authorList>
            <person name="Teng C."/>
            <person name="Zhou Z."/>
            <person name="Molnar I."/>
            <person name="Li X."/>
            <person name="Tang R."/>
            <person name="Chen M."/>
            <person name="Wang L."/>
            <person name="Su S."/>
            <person name="Zhang W."/>
            <person name="Lin M."/>
        </authorList>
    </citation>
    <scope>NUCLEOTIDE SEQUENCE [LARGE SCALE GENOMIC DNA]</scope>
    <source>
        <strain evidence="2">ACCC05744</strain>
    </source>
</reference>
<evidence type="ECO:0000313" key="2">
    <source>
        <dbReference type="Proteomes" id="UP000031802"/>
    </source>
</evidence>
<name>A0A0B8T9Q8_9SPHI</name>
<dbReference type="EMBL" id="JJMU01000024">
    <property type="protein sequence ID" value="KGE14750.1"/>
    <property type="molecule type" value="Genomic_DNA"/>
</dbReference>
<evidence type="ECO:0000313" key="1">
    <source>
        <dbReference type="EMBL" id="KGE14750.1"/>
    </source>
</evidence>
<organism evidence="1 2">
    <name type="scientific">Sphingobacterium deserti</name>
    <dbReference type="NCBI Taxonomy" id="1229276"/>
    <lineage>
        <taxon>Bacteria</taxon>
        <taxon>Pseudomonadati</taxon>
        <taxon>Bacteroidota</taxon>
        <taxon>Sphingobacteriia</taxon>
        <taxon>Sphingobacteriales</taxon>
        <taxon>Sphingobacteriaceae</taxon>
        <taxon>Sphingobacterium</taxon>
    </lineage>
</organism>
<proteinExistence type="predicted"/>
<comment type="caution">
    <text evidence="1">The sequence shown here is derived from an EMBL/GenBank/DDBJ whole genome shotgun (WGS) entry which is preliminary data.</text>
</comment>
<sequence>MSNQRVNCSLTEFKILYKTDKEIKSPTIGFPYEL</sequence>
<accession>A0A0B8T9Q8</accession>
<dbReference type="STRING" id="1229276.DI53_1779"/>
<gene>
    <name evidence="1" type="ORF">DI53_1779</name>
</gene>
<dbReference type="Proteomes" id="UP000031802">
    <property type="component" value="Unassembled WGS sequence"/>
</dbReference>
<keyword evidence="2" id="KW-1185">Reference proteome</keyword>
<reference evidence="2" key="1">
    <citation type="submission" date="2014-04" db="EMBL/GenBank/DDBJ databases">
        <title>Whole-Genome optical mapping and complete genome sequence of Sphingobacterium deserti sp. nov., a new spaces isolated from desert in the west of China.</title>
        <authorList>
            <person name="Teng C."/>
            <person name="Zhou Z."/>
            <person name="Li X."/>
            <person name="Chen M."/>
            <person name="Lin M."/>
            <person name="Wang L."/>
            <person name="Su S."/>
            <person name="Zhang C."/>
            <person name="Zhang W."/>
        </authorList>
    </citation>
    <scope>NUCLEOTIDE SEQUENCE [LARGE SCALE GENOMIC DNA]</scope>
    <source>
        <strain evidence="2">ACCC05744</strain>
    </source>
</reference>
<protein>
    <submittedName>
        <fullName evidence="1">Uncharacterized protein</fullName>
    </submittedName>
</protein>